<proteinExistence type="predicted"/>
<name>A0A1J0MEY3_9CAUD</name>
<sequence>MCFMKLISTNRRVLHTRALLSTPIASLSMKMELNVYFTVSLLSMAVKRLSVTKDDLDKPEHEFTFERPHVSCKFDEAEQLRSLLQELGTGLQDDISRHIRWMELWGSTSAASLTSRILRINSLFAEEYRRRYLQELPIDGIWLKPGCYEGELV</sequence>
<reference evidence="2" key="1">
    <citation type="submission" date="2016-11" db="EMBL/GenBank/DDBJ databases">
        <authorList>
            <person name="Shneider M.M."/>
            <person name="Kabanova A.P."/>
            <person name="Vo T.N.H."/>
            <person name="Korzhenkov A."/>
            <person name="Samarov N.I."/>
            <person name="Toshchakov S.V."/>
            <person name="Miroshnikov K.K."/>
            <person name="Ignatov A.N."/>
            <person name="Kulikov E.E."/>
            <person name="Miroshnikov K.A."/>
        </authorList>
    </citation>
    <scope>NUCLEOTIDE SEQUENCE [LARGE SCALE GENOMIC DNA]</scope>
</reference>
<reference evidence="1 2" key="2">
    <citation type="submission" date="2018-04" db="EMBL/GenBank/DDBJ databases">
        <authorList>
            <person name="Shneider M.M."/>
            <person name="Kabanova A.P."/>
            <person name="Vo T.N.H."/>
            <person name="Korzhenkov A."/>
            <person name="Samarov N.I."/>
            <person name="Toshchakov S.V."/>
            <person name="Miroshnikov K.K."/>
            <person name="Ignatov A.N."/>
            <person name="Kulikov E.E."/>
            <person name="Miroshnikov K.A."/>
        </authorList>
    </citation>
    <scope>NUCLEOTIDE SEQUENCE [LARGE SCALE GENOMIC DNA]</scope>
</reference>
<gene>
    <name evidence="1" type="ORF">PP101_16</name>
</gene>
<dbReference type="Proteomes" id="UP000224355">
    <property type="component" value="Segment"/>
</dbReference>
<evidence type="ECO:0000313" key="1">
    <source>
        <dbReference type="EMBL" id="APD19680.2"/>
    </source>
</evidence>
<accession>A0A1J0MEY3</accession>
<organism evidence="1 2">
    <name type="scientific">Pectobacterium phage PP101</name>
    <dbReference type="NCBI Taxonomy" id="1916414"/>
    <lineage>
        <taxon>Viruses</taxon>
        <taxon>Duplodnaviria</taxon>
        <taxon>Heunggongvirae</taxon>
        <taxon>Uroviricota</taxon>
        <taxon>Caudoviricetes</taxon>
        <taxon>Chaseviridae</taxon>
        <taxon>Cleopatravirinae</taxon>
        <taxon>Suwonvirus</taxon>
        <taxon>Suwonvirus PP101</taxon>
    </lineage>
</organism>
<keyword evidence="2" id="KW-1185">Reference proteome</keyword>
<protein>
    <submittedName>
        <fullName evidence="1">Uncharacterized protein</fullName>
    </submittedName>
</protein>
<evidence type="ECO:0000313" key="2">
    <source>
        <dbReference type="Proteomes" id="UP000224355"/>
    </source>
</evidence>
<dbReference type="EMBL" id="KY087898">
    <property type="protein sequence ID" value="APD19680.2"/>
    <property type="molecule type" value="Genomic_DNA"/>
</dbReference>